<reference evidence="5" key="1">
    <citation type="journal article" date="2019" name="Int. J. Syst. Evol. Microbiol.">
        <title>The Global Catalogue of Microorganisms (GCM) 10K type strain sequencing project: providing services to taxonomists for standard genome sequencing and annotation.</title>
        <authorList>
            <consortium name="The Broad Institute Genomics Platform"/>
            <consortium name="The Broad Institute Genome Sequencing Center for Infectious Disease"/>
            <person name="Wu L."/>
            <person name="Ma J."/>
        </authorList>
    </citation>
    <scope>NUCLEOTIDE SEQUENCE [LARGE SCALE GENOMIC DNA]</scope>
    <source>
        <strain evidence="5">JCM 15933</strain>
    </source>
</reference>
<dbReference type="PANTHER" id="PTHR32097:SF4">
    <property type="entry name" value="GENERAL STRESS PROTEIN 16U"/>
    <property type="match status" value="1"/>
</dbReference>
<name>A0ABP4M1G0_9ACTN</name>
<evidence type="ECO:0000256" key="1">
    <source>
        <dbReference type="ARBA" id="ARBA00008775"/>
    </source>
</evidence>
<evidence type="ECO:0000256" key="2">
    <source>
        <dbReference type="SAM" id="MobiDB-lite"/>
    </source>
</evidence>
<accession>A0ABP4M1G0</accession>
<comment type="similarity">
    <text evidence="1">Belongs to the CAPAB/TerDEXZ family.</text>
</comment>
<dbReference type="PANTHER" id="PTHR32097">
    <property type="entry name" value="CAMP-BINDING PROTEIN 1-RELATED"/>
    <property type="match status" value="1"/>
</dbReference>
<evidence type="ECO:0000313" key="4">
    <source>
        <dbReference type="EMBL" id="GAA1534006.1"/>
    </source>
</evidence>
<dbReference type="Proteomes" id="UP001501470">
    <property type="component" value="Unassembled WGS sequence"/>
</dbReference>
<dbReference type="EMBL" id="BAAAQD010000012">
    <property type="protein sequence ID" value="GAA1534006.1"/>
    <property type="molecule type" value="Genomic_DNA"/>
</dbReference>
<keyword evidence="5" id="KW-1185">Reference proteome</keyword>
<feature type="domain" description="TerD" evidence="3">
    <location>
        <begin position="2"/>
        <end position="169"/>
    </location>
</feature>
<dbReference type="InterPro" id="IPR017115">
    <property type="entry name" value="Tellurite_resistance_TerA"/>
</dbReference>
<organism evidence="4 5">
    <name type="scientific">Dactylosporangium maewongense</name>
    <dbReference type="NCBI Taxonomy" id="634393"/>
    <lineage>
        <taxon>Bacteria</taxon>
        <taxon>Bacillati</taxon>
        <taxon>Actinomycetota</taxon>
        <taxon>Actinomycetes</taxon>
        <taxon>Micromonosporales</taxon>
        <taxon>Micromonosporaceae</taxon>
        <taxon>Dactylosporangium</taxon>
    </lineage>
</organism>
<evidence type="ECO:0000259" key="3">
    <source>
        <dbReference type="Pfam" id="PF02342"/>
    </source>
</evidence>
<dbReference type="RefSeq" id="WP_344505656.1">
    <property type="nucleotide sequence ID" value="NZ_BAAAQD010000012.1"/>
</dbReference>
<comment type="caution">
    <text evidence="4">The sequence shown here is derived from an EMBL/GenBank/DDBJ whole genome shotgun (WGS) entry which is preliminary data.</text>
</comment>
<dbReference type="InterPro" id="IPR003325">
    <property type="entry name" value="TerD"/>
</dbReference>
<dbReference type="PIRSF" id="PIRSF037118">
    <property type="entry name" value="Tellurite_resistance_TerA"/>
    <property type="match status" value="1"/>
</dbReference>
<dbReference type="Pfam" id="PF02342">
    <property type="entry name" value="TerD"/>
    <property type="match status" value="1"/>
</dbReference>
<dbReference type="InterPro" id="IPR051324">
    <property type="entry name" value="Stress/Tellurium_Resist"/>
</dbReference>
<proteinExistence type="inferred from homology"/>
<evidence type="ECO:0000313" key="5">
    <source>
        <dbReference type="Proteomes" id="UP001501470"/>
    </source>
</evidence>
<sequence length="480" mass="50453">MSMLKGANMPVQAPVVRAVLGWQSGPGVPDADGSALLLTGGGKVRDDNDFVFYNQPSHPAGAVRHEGKATAGTQVTDTVLVDLARVEPAIERIVLAASADGGTFGKVPGLHIRLLDATSGAEVARFDSPGATTETAFIFGELYRRAGQWKFRAVGQGYASGLAGLARDFGISVDDAPTPTPTPAPAAPAPATQGWPSVTVTGPDGQPRQIGLPATVPPPVAPPPPAPPAPPVAPPAPVAPPTEYPPPISNLPMAPPPPVGPPAPAAPVRLSKVTLTKQAPTVSLAKQGGRSGSLRVNLNWSMRSLGKRGLFGKQKTAHLPDLDLDLCCLWELMDGRKGIVHPLDNQFGQLNDAPYIMLDGDDRTGANEAGENLTINLDHTDKFRRILVYASIYDGADSFAGLDAVATLYPQHGAPIEMRLDECTVMARAGVLFLIENVNGELVVRRESRYIIPAPGQFRNQAVDLAYNWGLSWVAAGPKT</sequence>
<feature type="compositionally biased region" description="Pro residues" evidence="2">
    <location>
        <begin position="215"/>
        <end position="237"/>
    </location>
</feature>
<gene>
    <name evidence="4" type="ORF">GCM10009827_060110</name>
</gene>
<feature type="region of interest" description="Disordered" evidence="2">
    <location>
        <begin position="173"/>
        <end position="237"/>
    </location>
</feature>
<feature type="compositionally biased region" description="Pro residues" evidence="2">
    <location>
        <begin position="178"/>
        <end position="188"/>
    </location>
</feature>
<dbReference type="CDD" id="cd06974">
    <property type="entry name" value="TerD_like"/>
    <property type="match status" value="2"/>
</dbReference>
<protein>
    <submittedName>
        <fullName evidence="4">TerD family protein</fullName>
    </submittedName>
</protein>
<dbReference type="Gene3D" id="2.60.60.30">
    <property type="entry name" value="sav2460 like domains"/>
    <property type="match status" value="2"/>
</dbReference>